<dbReference type="Pfam" id="PF04545">
    <property type="entry name" value="Sigma70_r4"/>
    <property type="match status" value="1"/>
</dbReference>
<feature type="domain" description="RNA polymerase sigma-70" evidence="6">
    <location>
        <begin position="74"/>
        <end position="87"/>
    </location>
</feature>
<reference evidence="7" key="2">
    <citation type="journal article" date="2023" name="ISME Commun">
        <title>Characterization of a bloom-associated alphaproteobacterial lineage, 'Candidatus Phycosocius': insights into freshwater algal-bacterial interactions.</title>
        <authorList>
            <person name="Tanabe Y."/>
            <person name="Yamaguchi H."/>
            <person name="Yoshida M."/>
            <person name="Kai A."/>
            <person name="Okazaki Y."/>
        </authorList>
    </citation>
    <scope>NUCLEOTIDE SEQUENCE</scope>
    <source>
        <strain evidence="7">BOTRYCO-1</strain>
    </source>
</reference>
<sequence>MASYETTDSINASRRFVKQAMKAPLLEHDHERVLASKWRDHHDEKALHELTTAYMRLVISMAKRFANYGLPMSDLVQEGNIGLMQAAARFEPERDVRFSTYAAWWIRSAIQDYVLRNWSIVRTGTTAAQKSLFFNLRRLRAVISDTGDAMMSQVNRAFIANKLGVSEREVEHMAARVSAHDRSLNAPMSEGYDDSGEWQDLLADEGILPDQDVMERTDASRRKQWIEEALRSLNPRESMIIQERRLTEEGVTLEALGTRMGISKERVRQIEHQAMKKLKSALLKRLGDPEDSGLLPDV</sequence>
<evidence type="ECO:0000313" key="7">
    <source>
        <dbReference type="EMBL" id="GIU66583.1"/>
    </source>
</evidence>
<dbReference type="PRINTS" id="PR00046">
    <property type="entry name" value="SIGMA70FCT"/>
</dbReference>
<name>A0ABQ4PUD2_9PROT</name>
<dbReference type="EMBL" id="BPFZ01000003">
    <property type="protein sequence ID" value="GIU66583.1"/>
    <property type="molecule type" value="Genomic_DNA"/>
</dbReference>
<evidence type="ECO:0000313" key="8">
    <source>
        <dbReference type="Proteomes" id="UP001161064"/>
    </source>
</evidence>
<dbReference type="InterPro" id="IPR007627">
    <property type="entry name" value="RNA_pol_sigma70_r2"/>
</dbReference>
<dbReference type="PANTHER" id="PTHR30376">
    <property type="entry name" value="SIGMA FACTOR RPOH HEAT SHOCK RELATED"/>
    <property type="match status" value="1"/>
</dbReference>
<evidence type="ECO:0000259" key="6">
    <source>
        <dbReference type="PROSITE" id="PS00715"/>
    </source>
</evidence>
<comment type="caution">
    <text evidence="7">The sequence shown here is derived from an EMBL/GenBank/DDBJ whole genome shotgun (WGS) entry which is preliminary data.</text>
</comment>
<gene>
    <name evidence="7" type="ORF">PsB1_0737</name>
</gene>
<dbReference type="Gene3D" id="1.20.140.160">
    <property type="match status" value="1"/>
</dbReference>
<dbReference type="NCBIfam" id="NF005693">
    <property type="entry name" value="PRK07500.1"/>
    <property type="match status" value="1"/>
</dbReference>
<dbReference type="CDD" id="cd06171">
    <property type="entry name" value="Sigma70_r4"/>
    <property type="match status" value="1"/>
</dbReference>
<keyword evidence="2" id="KW-0805">Transcription regulation</keyword>
<dbReference type="SUPFAM" id="SSF88659">
    <property type="entry name" value="Sigma3 and sigma4 domains of RNA polymerase sigma factors"/>
    <property type="match status" value="1"/>
</dbReference>
<keyword evidence="4" id="KW-0238">DNA-binding</keyword>
<evidence type="ECO:0000256" key="3">
    <source>
        <dbReference type="ARBA" id="ARBA00023082"/>
    </source>
</evidence>
<keyword evidence="8" id="KW-1185">Reference proteome</keyword>
<protein>
    <submittedName>
        <fullName evidence="7">RNA polymerase factor sigma-32</fullName>
    </submittedName>
</protein>
<dbReference type="PIRSF" id="PIRSF000770">
    <property type="entry name" value="RNA_pol_sigma-SigE/K"/>
    <property type="match status" value="1"/>
</dbReference>
<dbReference type="NCBIfam" id="TIGR02937">
    <property type="entry name" value="sigma70-ECF"/>
    <property type="match status" value="1"/>
</dbReference>
<dbReference type="Gene3D" id="1.10.601.10">
    <property type="entry name" value="RNA Polymerase Primary Sigma Factor"/>
    <property type="match status" value="1"/>
</dbReference>
<keyword evidence="3" id="KW-0731">Sigma factor</keyword>
<dbReference type="PANTHER" id="PTHR30376:SF3">
    <property type="entry name" value="RNA POLYMERASE SIGMA FACTOR RPOH"/>
    <property type="match status" value="1"/>
</dbReference>
<dbReference type="SUPFAM" id="SSF88946">
    <property type="entry name" value="Sigma2 domain of RNA polymerase sigma factors"/>
    <property type="match status" value="1"/>
</dbReference>
<dbReference type="InterPro" id="IPR013325">
    <property type="entry name" value="RNA_pol_sigma_r2"/>
</dbReference>
<keyword evidence="5" id="KW-0804">Transcription</keyword>
<dbReference type="InterPro" id="IPR014284">
    <property type="entry name" value="RNA_pol_sigma-70_dom"/>
</dbReference>
<dbReference type="InterPro" id="IPR007630">
    <property type="entry name" value="RNA_pol_sigma70_r4"/>
</dbReference>
<dbReference type="Pfam" id="PF04542">
    <property type="entry name" value="Sigma70_r2"/>
    <property type="match status" value="1"/>
</dbReference>
<evidence type="ECO:0000256" key="4">
    <source>
        <dbReference type="ARBA" id="ARBA00023125"/>
    </source>
</evidence>
<evidence type="ECO:0000256" key="1">
    <source>
        <dbReference type="ARBA" id="ARBA00007788"/>
    </source>
</evidence>
<dbReference type="PROSITE" id="PS00715">
    <property type="entry name" value="SIGMA70_1"/>
    <property type="match status" value="1"/>
</dbReference>
<proteinExistence type="inferred from homology"/>
<dbReference type="Proteomes" id="UP001161064">
    <property type="component" value="Unassembled WGS sequence"/>
</dbReference>
<dbReference type="InterPro" id="IPR000943">
    <property type="entry name" value="RNA_pol_sigma70"/>
</dbReference>
<evidence type="ECO:0000256" key="5">
    <source>
        <dbReference type="ARBA" id="ARBA00023163"/>
    </source>
</evidence>
<dbReference type="InterPro" id="IPR050813">
    <property type="entry name" value="Sigma-70_Factor"/>
</dbReference>
<dbReference type="NCBIfam" id="NF005143">
    <property type="entry name" value="PRK06596.1"/>
    <property type="match status" value="1"/>
</dbReference>
<dbReference type="RefSeq" id="WP_284359158.1">
    <property type="nucleotide sequence ID" value="NZ_BPFZ01000003.1"/>
</dbReference>
<comment type="similarity">
    <text evidence="1">Belongs to the sigma-70 factor family.</text>
</comment>
<organism evidence="7 8">
    <name type="scientific">Candidatus Phycosocius spiralis</name>
    <dbReference type="NCBI Taxonomy" id="2815099"/>
    <lineage>
        <taxon>Bacteria</taxon>
        <taxon>Pseudomonadati</taxon>
        <taxon>Pseudomonadota</taxon>
        <taxon>Alphaproteobacteria</taxon>
        <taxon>Caulobacterales</taxon>
        <taxon>Caulobacterales incertae sedis</taxon>
        <taxon>Candidatus Phycosocius</taxon>
    </lineage>
</organism>
<reference evidence="7" key="1">
    <citation type="submission" date="2021-05" db="EMBL/GenBank/DDBJ databases">
        <authorList>
            <person name="Tanabe Y."/>
        </authorList>
    </citation>
    <scope>NUCLEOTIDE SEQUENCE</scope>
    <source>
        <strain evidence="7">BOTRYCO-1</strain>
    </source>
</reference>
<accession>A0ABQ4PUD2</accession>
<evidence type="ECO:0000256" key="2">
    <source>
        <dbReference type="ARBA" id="ARBA00023015"/>
    </source>
</evidence>
<dbReference type="InterPro" id="IPR013324">
    <property type="entry name" value="RNA_pol_sigma_r3/r4-like"/>
</dbReference>